<comment type="caution">
    <text evidence="8">The sequence shown here is derived from an EMBL/GenBank/DDBJ whole genome shotgun (WGS) entry which is preliminary data.</text>
</comment>
<dbReference type="GO" id="GO:0005652">
    <property type="term" value="C:nuclear lamina"/>
    <property type="evidence" value="ECO:0007669"/>
    <property type="project" value="TreeGrafter"/>
</dbReference>
<feature type="region of interest" description="Disordered" evidence="5">
    <location>
        <begin position="947"/>
        <end position="1035"/>
    </location>
</feature>
<proteinExistence type="inferred from homology"/>
<dbReference type="PANTHER" id="PTHR45721:SF12">
    <property type="entry name" value="INTERMEDIATE FILAMENT PROTEIN IFA-1"/>
    <property type="match status" value="1"/>
</dbReference>
<dbReference type="Gene3D" id="1.20.5.500">
    <property type="entry name" value="Single helix bin"/>
    <property type="match status" value="1"/>
</dbReference>
<dbReference type="FunFam" id="1.20.5.170:FF:000058">
    <property type="entry name" value="Intermediate filament protein B"/>
    <property type="match status" value="1"/>
</dbReference>
<feature type="region of interest" description="Disordered" evidence="5">
    <location>
        <begin position="1398"/>
        <end position="1420"/>
    </location>
</feature>
<feature type="region of interest" description="Disordered" evidence="5">
    <location>
        <begin position="2091"/>
        <end position="2115"/>
    </location>
</feature>
<evidence type="ECO:0000256" key="3">
    <source>
        <dbReference type="RuleBase" id="RU000685"/>
    </source>
</evidence>
<reference evidence="8" key="1">
    <citation type="submission" date="2020-09" db="EMBL/GenBank/DDBJ databases">
        <authorList>
            <person name="Kikuchi T."/>
        </authorList>
    </citation>
    <scope>NUCLEOTIDE SEQUENCE</scope>
    <source>
        <strain evidence="8">SH1</strain>
    </source>
</reference>
<dbReference type="InterPro" id="IPR001322">
    <property type="entry name" value="Lamin_tail_dom"/>
</dbReference>
<feature type="region of interest" description="Disordered" evidence="5">
    <location>
        <begin position="1341"/>
        <end position="1366"/>
    </location>
</feature>
<dbReference type="Pfam" id="PF00932">
    <property type="entry name" value="LTD"/>
    <property type="match status" value="1"/>
</dbReference>
<dbReference type="GO" id="GO:0090435">
    <property type="term" value="P:protein localization to nuclear envelope"/>
    <property type="evidence" value="ECO:0007669"/>
    <property type="project" value="TreeGrafter"/>
</dbReference>
<keyword evidence="1 3" id="KW-0403">Intermediate filament</keyword>
<dbReference type="SUPFAM" id="SSF64593">
    <property type="entry name" value="Intermediate filament protein, coiled coil region"/>
    <property type="match status" value="2"/>
</dbReference>
<dbReference type="EMBL" id="CAJFCW020000003">
    <property type="protein sequence ID" value="CAG9107051.1"/>
    <property type="molecule type" value="Genomic_DNA"/>
</dbReference>
<dbReference type="PROSITE" id="PS00226">
    <property type="entry name" value="IF_ROD_1"/>
    <property type="match status" value="1"/>
</dbReference>
<dbReference type="GO" id="GO:0005200">
    <property type="term" value="F:structural constituent of cytoskeleton"/>
    <property type="evidence" value="ECO:0007669"/>
    <property type="project" value="TreeGrafter"/>
</dbReference>
<dbReference type="PROSITE" id="PS51842">
    <property type="entry name" value="IF_ROD_2"/>
    <property type="match status" value="1"/>
</dbReference>
<dbReference type="FunFam" id="2.60.40.1260:FF:000003">
    <property type="entry name" value="Intermediate filament protein A"/>
    <property type="match status" value="1"/>
</dbReference>
<evidence type="ECO:0000256" key="5">
    <source>
        <dbReference type="SAM" id="MobiDB-lite"/>
    </source>
</evidence>
<evidence type="ECO:0000259" key="6">
    <source>
        <dbReference type="PROSITE" id="PS51841"/>
    </source>
</evidence>
<feature type="region of interest" description="Disordered" evidence="5">
    <location>
        <begin position="360"/>
        <end position="443"/>
    </location>
</feature>
<dbReference type="Gene3D" id="1.20.5.1160">
    <property type="entry name" value="Vasodilator-stimulated phosphoprotein"/>
    <property type="match status" value="2"/>
</dbReference>
<feature type="domain" description="IF rod" evidence="7">
    <location>
        <begin position="1722"/>
        <end position="2075"/>
    </location>
</feature>
<feature type="region of interest" description="Disordered" evidence="5">
    <location>
        <begin position="1183"/>
        <end position="1206"/>
    </location>
</feature>
<organism evidence="8 9">
    <name type="scientific">Bursaphelenchus okinawaensis</name>
    <dbReference type="NCBI Taxonomy" id="465554"/>
    <lineage>
        <taxon>Eukaryota</taxon>
        <taxon>Metazoa</taxon>
        <taxon>Ecdysozoa</taxon>
        <taxon>Nematoda</taxon>
        <taxon>Chromadorea</taxon>
        <taxon>Rhabditida</taxon>
        <taxon>Tylenchina</taxon>
        <taxon>Tylenchomorpha</taxon>
        <taxon>Aphelenchoidea</taxon>
        <taxon>Aphelenchoididae</taxon>
        <taxon>Bursaphelenchus</taxon>
    </lineage>
</organism>
<feature type="compositionally biased region" description="Basic and acidic residues" evidence="5">
    <location>
        <begin position="389"/>
        <end position="418"/>
    </location>
</feature>
<feature type="coiled-coil region" evidence="4">
    <location>
        <begin position="1892"/>
        <end position="1946"/>
    </location>
</feature>
<feature type="region of interest" description="Disordered" evidence="5">
    <location>
        <begin position="726"/>
        <end position="755"/>
    </location>
</feature>
<dbReference type="GO" id="GO:0005882">
    <property type="term" value="C:intermediate filament"/>
    <property type="evidence" value="ECO:0007669"/>
    <property type="project" value="UniProtKB-KW"/>
</dbReference>
<feature type="compositionally biased region" description="Basic and acidic residues" evidence="5">
    <location>
        <begin position="503"/>
        <end position="513"/>
    </location>
</feature>
<dbReference type="Gene3D" id="2.60.40.1260">
    <property type="entry name" value="Lamin Tail domain"/>
    <property type="match status" value="1"/>
</dbReference>
<keyword evidence="2 4" id="KW-0175">Coiled coil</keyword>
<feature type="coiled-coil region" evidence="4">
    <location>
        <begin position="1980"/>
        <end position="2028"/>
    </location>
</feature>
<evidence type="ECO:0008006" key="10">
    <source>
        <dbReference type="Google" id="ProtNLM"/>
    </source>
</evidence>
<dbReference type="SMART" id="SM01391">
    <property type="entry name" value="Filament"/>
    <property type="match status" value="1"/>
</dbReference>
<accession>A0A811KP20</accession>
<feature type="compositionally biased region" description="Basic and acidic residues" evidence="5">
    <location>
        <begin position="1547"/>
        <end position="1560"/>
    </location>
</feature>
<dbReference type="Gene3D" id="1.20.5.170">
    <property type="match status" value="1"/>
</dbReference>
<dbReference type="GO" id="GO:0007097">
    <property type="term" value="P:nuclear migration"/>
    <property type="evidence" value="ECO:0007669"/>
    <property type="project" value="TreeGrafter"/>
</dbReference>
<feature type="coiled-coil region" evidence="4">
    <location>
        <begin position="1712"/>
        <end position="1859"/>
    </location>
</feature>
<dbReference type="Pfam" id="PF00038">
    <property type="entry name" value="Filament"/>
    <property type="match status" value="1"/>
</dbReference>
<feature type="region of interest" description="Disordered" evidence="5">
    <location>
        <begin position="894"/>
        <end position="932"/>
    </location>
</feature>
<dbReference type="InterPro" id="IPR036415">
    <property type="entry name" value="Lamin_tail_dom_sf"/>
</dbReference>
<dbReference type="InterPro" id="IPR018039">
    <property type="entry name" value="IF_conserved"/>
</dbReference>
<comment type="similarity">
    <text evidence="3">Belongs to the intermediate filament family.</text>
</comment>
<evidence type="ECO:0000313" key="8">
    <source>
        <dbReference type="EMBL" id="CAD5217071.1"/>
    </source>
</evidence>
<gene>
    <name evidence="8" type="ORF">BOKJ2_LOCUS6904</name>
</gene>
<feature type="region of interest" description="Disordered" evidence="5">
    <location>
        <begin position="1609"/>
        <end position="1656"/>
    </location>
</feature>
<feature type="compositionally biased region" description="Basic residues" evidence="5">
    <location>
        <begin position="9"/>
        <end position="35"/>
    </location>
</feature>
<feature type="region of interest" description="Disordered" evidence="5">
    <location>
        <begin position="466"/>
        <end position="515"/>
    </location>
</feature>
<feature type="compositionally biased region" description="Polar residues" evidence="5">
    <location>
        <begin position="1021"/>
        <end position="1034"/>
    </location>
</feature>
<evidence type="ECO:0000256" key="1">
    <source>
        <dbReference type="ARBA" id="ARBA00022754"/>
    </source>
</evidence>
<feature type="compositionally biased region" description="Basic and acidic residues" evidence="5">
    <location>
        <begin position="998"/>
        <end position="1019"/>
    </location>
</feature>
<feature type="compositionally biased region" description="Basic and acidic residues" evidence="5">
    <location>
        <begin position="1583"/>
        <end position="1594"/>
    </location>
</feature>
<keyword evidence="9" id="KW-1185">Reference proteome</keyword>
<dbReference type="InterPro" id="IPR039008">
    <property type="entry name" value="IF_rod_dom"/>
</dbReference>
<dbReference type="PROSITE" id="PS51841">
    <property type="entry name" value="LTD"/>
    <property type="match status" value="1"/>
</dbReference>
<feature type="compositionally biased region" description="Basic and acidic residues" evidence="5">
    <location>
        <begin position="2091"/>
        <end position="2108"/>
    </location>
</feature>
<name>A0A811KP20_9BILA</name>
<dbReference type="GO" id="GO:0051664">
    <property type="term" value="P:nuclear pore localization"/>
    <property type="evidence" value="ECO:0007669"/>
    <property type="project" value="TreeGrafter"/>
</dbReference>
<dbReference type="Proteomes" id="UP000614601">
    <property type="component" value="Unassembled WGS sequence"/>
</dbReference>
<feature type="region of interest" description="Disordered" evidence="5">
    <location>
        <begin position="520"/>
        <end position="539"/>
    </location>
</feature>
<dbReference type="PANTHER" id="PTHR45721">
    <property type="entry name" value="LAMIN DM0-RELATED"/>
    <property type="match status" value="1"/>
</dbReference>
<dbReference type="OrthoDB" id="102442at2759"/>
<evidence type="ECO:0000313" key="9">
    <source>
        <dbReference type="Proteomes" id="UP000614601"/>
    </source>
</evidence>
<feature type="compositionally biased region" description="Polar residues" evidence="5">
    <location>
        <begin position="726"/>
        <end position="747"/>
    </location>
</feature>
<feature type="compositionally biased region" description="Polar residues" evidence="5">
    <location>
        <begin position="626"/>
        <end position="641"/>
    </location>
</feature>
<dbReference type="SUPFAM" id="SSF57997">
    <property type="entry name" value="Tropomyosin"/>
    <property type="match status" value="1"/>
</dbReference>
<evidence type="ECO:0000256" key="4">
    <source>
        <dbReference type="SAM" id="Coils"/>
    </source>
</evidence>
<dbReference type="EMBL" id="CAJFDH010000003">
    <property type="protein sequence ID" value="CAD5217071.1"/>
    <property type="molecule type" value="Genomic_DNA"/>
</dbReference>
<feature type="compositionally biased region" description="Polar residues" evidence="5">
    <location>
        <begin position="988"/>
        <end position="997"/>
    </location>
</feature>
<feature type="compositionally biased region" description="Basic and acidic residues" evidence="5">
    <location>
        <begin position="895"/>
        <end position="918"/>
    </location>
</feature>
<feature type="region of interest" description="Disordered" evidence="5">
    <location>
        <begin position="624"/>
        <end position="655"/>
    </location>
</feature>
<feature type="compositionally biased region" description="Low complexity" evidence="5">
    <location>
        <begin position="364"/>
        <end position="375"/>
    </location>
</feature>
<protein>
    <recommendedName>
        <fullName evidence="10">IF rod domain-containing protein</fullName>
    </recommendedName>
</protein>
<feature type="region of interest" description="Disordered" evidence="5">
    <location>
        <begin position="1547"/>
        <end position="1594"/>
    </location>
</feature>
<evidence type="ECO:0000259" key="7">
    <source>
        <dbReference type="PROSITE" id="PS51842"/>
    </source>
</evidence>
<feature type="compositionally biased region" description="Basic and acidic residues" evidence="5">
    <location>
        <begin position="482"/>
        <end position="496"/>
    </location>
</feature>
<feature type="compositionally biased region" description="Basic and acidic residues" evidence="5">
    <location>
        <begin position="1609"/>
        <end position="1627"/>
    </location>
</feature>
<evidence type="ECO:0000256" key="2">
    <source>
        <dbReference type="ARBA" id="ARBA00023054"/>
    </source>
</evidence>
<dbReference type="FunFam" id="1.20.5.1160:FF:000023">
    <property type="entry name" value="Intermediate filament protein ifa-1"/>
    <property type="match status" value="1"/>
</dbReference>
<dbReference type="Proteomes" id="UP000783686">
    <property type="component" value="Unassembled WGS sequence"/>
</dbReference>
<feature type="compositionally biased region" description="Polar residues" evidence="5">
    <location>
        <begin position="1631"/>
        <end position="1641"/>
    </location>
</feature>
<sequence length="2232" mass="258413">MQRSFTTRRSLKKSSPRQSYHRRSFRKLNKKRKSRPSSGYHSLNKVSIGKRSGWIFISEDHGDTSLSVLSNSSVLSQDSAFGSRPASAHSTLHYHEFEEKRGGWGTVGGDVVGGTLSPTVDHSAAHSSTFDTFDDSFSSPNDSIEDQKLNIKVENAKNLSYNRDIDSKNRPYNYYELDKLPEYDEFEAKLKQITTAHTFASTNPAHYPQQRSVVHAECNDNDHSEHGAHVSTVLRSVQTPLGEIGSDMIEHTQFPVYAQKSYFTTDIGRTYKVYDKEPYKQEAIVYGDKFGKDVINVKPLKSSYESRISTTRSANVPVGLRRIESPKPAAPSPTLYQIISSQTSFEPSALKTLDEKGKQKLEQTMTSTATVTHSKTTVHHHKNGKSSLKAKESPAQKDHTATIFERFEEQKRRNEEAKSQQNLHKTYGMDNGFDKKDSQVHNQGRAYERVQENYEKDGRQHHVMYERSVSEYHSSSPIRKGYTRENVDDGYTEHVPRGLTRYNDGRGYGKYDDSNQYDYLTTRSRTQPTTPPRTSPSAGRRIIKKEHIVEEEHYRRVYGGKRTGAEVQPYHTSNISNLKASEGRHSSAPPSGGLTVDVSGNEGGTELGRQVGTEFGIHSGTGYGAQSGTEIGRQSGTTQFSKDSEFRRDPPTPLRQIDYETYRDEVRRLKEEANRQKSSKISTEPAVVNIGSPGGITSPVVNLGRPSSVDAAKAVLTGIHVSPRTDSGVYSASRTEISSTRPRSQAGTVFGTDGRSSALLDQNARSSPIFGRGSPNLNIDAHASPAFKERPDFSTRRKSDETVAVITSSGKYVTATTSPIPKGDYGGATVGGYGISSKEGYGSAAKGDYGTSTVRDATKPKVKYFTSTKETHEQYIRRTPGFVSPVRGQQYEQNVGRDQHGTEYEHTKTRGQEFDSFRPKSFGSAQDPAHPEHVVEQFREKIEILKQSKRFKEYGGGSQGASPAPRSSSADTHRGHEETFSPLPVYSEGSTNFPSRQSDYDQHYRSEVEERETFEKDDSPLASSTPTPFKSSRYTGVLKKEYKQEIITEKLEHKPAPAIRQAKQEIRDVVVPHVAQDRPSHENLVETVVASYTERVEKVSAPADELVESEEVGRDLELVVRSESGHARELHDEVEEVVEEREEQQIGVELVESEEIAAPSEGEAHKLSIAETIVEEDEERTEFWEREERKRVEREERVRLERERREREETLRLERLRIEREERLKQQREEDERRQKQIEKEQKEIYEQEQRLKQEQERQERLRIEEEEHRRYLLQIQRKKEEKQRLQRVKEQREREEKERLRKIKEKREIEEKERLERERMEKEDFDRLEKIRLDVEERDRQARLREERERREEREGKARDEGERVEIEREEKERLEKERLEKERIERERLEKQRLEQEKEKLERERKDQEAKEKEEKEEEERVYLDRLRHDIQYEEELEMEIRRRRRRPAAHLNEMYAEEQLSIVDEEDEERADSPELRTDETVTTTVTQHISPKRFTERQYETITKYSYLAHLVEPYSGPLDIMRRNHEIPPIEFEAIRPVEREARKRRNSDETRFEETVTSINTVTSRRREPSAPPPSEYTRRRFEESQEDFDQRIEAELRQRMAQMEERQRRDYDPYKFDSLHSKTHTATQPASTNELKYPISEPSSKMETKSEYRSTIQSRANLGRPNRALSPQGGFGSNRVIKLVTESSSIGSGAVFSPYGGSTAASTIRDTREREKKEMSDLNDRLASYIEKVRFLEAQNRKLATDLEFLRSRWGHDSSSVRDMYEGDLSQAKKVLAETEKLRRELADQLRVLQDDILAYRRKYDDAVKAREINREQLEELLLRLSALESEVNLLKRRIANLEGDIASIKRENQYLISGLQRARADLDQETLNRIDNQNQAQTLLEEIEFLRRAHESEIRDLQAMASRDTTSENREYFKNELAAAIREIRQEYDQLTNGQRTDMESWYKLKVQEIQTQSARHSMEQSYAHEEVKRLRVQVSGLRGKLADLEGRNTLLEKQLEELNYQLEDDQRSYEGALNDRDTQIRKIRDECQMLMVELQMLLDTKQTLDAEIAIYRKMLEGEEDRAGLRQLVEQVYRTHHVKESNESESTRVLRGETSSRHSYQRSAKGNVSIYEANPEGRFIVLENTHRAREEPIGEWKLKRRIDNRRDIVYTFPRDFVLRPGRSVKIWARNQGVHSPPEQLVFDGEESFGSGHNVQTILYNTQGEERATLIQRSSQTATAH</sequence>
<feature type="region of interest" description="Disordered" evidence="5">
    <location>
        <begin position="1"/>
        <end position="44"/>
    </location>
</feature>
<dbReference type="SUPFAM" id="SSF74853">
    <property type="entry name" value="Lamin A/C globular tail domain"/>
    <property type="match status" value="1"/>
</dbReference>
<feature type="domain" description="LTD" evidence="6">
    <location>
        <begin position="2108"/>
        <end position="2225"/>
    </location>
</feature>
<feature type="region of interest" description="Disordered" evidence="5">
    <location>
        <begin position="1280"/>
        <end position="1300"/>
    </location>
</feature>
<dbReference type="GO" id="GO:0006998">
    <property type="term" value="P:nuclear envelope organization"/>
    <property type="evidence" value="ECO:0007669"/>
    <property type="project" value="TreeGrafter"/>
</dbReference>
<dbReference type="GO" id="GO:0031507">
    <property type="term" value="P:heterochromatin formation"/>
    <property type="evidence" value="ECO:0007669"/>
    <property type="project" value="TreeGrafter"/>
</dbReference>